<dbReference type="Proteomes" id="UP000499080">
    <property type="component" value="Unassembled WGS sequence"/>
</dbReference>
<gene>
    <name evidence="2" type="ORF">AVEN_57768_1</name>
</gene>
<organism evidence="2 3">
    <name type="scientific">Araneus ventricosus</name>
    <name type="common">Orbweaver spider</name>
    <name type="synonym">Epeira ventricosa</name>
    <dbReference type="NCBI Taxonomy" id="182803"/>
    <lineage>
        <taxon>Eukaryota</taxon>
        <taxon>Metazoa</taxon>
        <taxon>Ecdysozoa</taxon>
        <taxon>Arthropoda</taxon>
        <taxon>Chelicerata</taxon>
        <taxon>Arachnida</taxon>
        <taxon>Araneae</taxon>
        <taxon>Araneomorphae</taxon>
        <taxon>Entelegynae</taxon>
        <taxon>Araneoidea</taxon>
        <taxon>Araneidae</taxon>
        <taxon>Araneus</taxon>
    </lineage>
</organism>
<dbReference type="EMBL" id="BGPR01008808">
    <property type="protein sequence ID" value="GBN36266.1"/>
    <property type="molecule type" value="Genomic_DNA"/>
</dbReference>
<feature type="compositionally biased region" description="Basic and acidic residues" evidence="1">
    <location>
        <begin position="80"/>
        <end position="95"/>
    </location>
</feature>
<evidence type="ECO:0000313" key="3">
    <source>
        <dbReference type="Proteomes" id="UP000499080"/>
    </source>
</evidence>
<reference evidence="2 3" key="1">
    <citation type="journal article" date="2019" name="Sci. Rep.">
        <title>Orb-weaving spider Araneus ventricosus genome elucidates the spidroin gene catalogue.</title>
        <authorList>
            <person name="Kono N."/>
            <person name="Nakamura H."/>
            <person name="Ohtoshi R."/>
            <person name="Moran D.A.P."/>
            <person name="Shinohara A."/>
            <person name="Yoshida Y."/>
            <person name="Fujiwara M."/>
            <person name="Mori M."/>
            <person name="Tomita M."/>
            <person name="Arakawa K."/>
        </authorList>
    </citation>
    <scope>NUCLEOTIDE SEQUENCE [LARGE SCALE GENOMIC DNA]</scope>
</reference>
<comment type="caution">
    <text evidence="2">The sequence shown here is derived from an EMBL/GenBank/DDBJ whole genome shotgun (WGS) entry which is preliminary data.</text>
</comment>
<evidence type="ECO:0000313" key="2">
    <source>
        <dbReference type="EMBL" id="GBN36266.1"/>
    </source>
</evidence>
<protein>
    <submittedName>
        <fullName evidence="2">Uncharacterized protein</fullName>
    </submittedName>
</protein>
<feature type="compositionally biased region" description="Low complexity" evidence="1">
    <location>
        <begin position="107"/>
        <end position="119"/>
    </location>
</feature>
<dbReference type="OrthoDB" id="6473381at2759"/>
<sequence length="153" mass="17826">MLPVDGRQLGNVKGELLKLTKKETADCQLWHNVARREERKIQKNKEIADCQTWHNAGRREEPKKQKNKEIADCQTWDNVASREEPKKSEEQRNGRLADPQWNWVSNLEPSSPEAEALPPGRHGQSALKRIEYSFGLLLLFPIGVRYYTDTQFW</sequence>
<evidence type="ECO:0000256" key="1">
    <source>
        <dbReference type="SAM" id="MobiDB-lite"/>
    </source>
</evidence>
<accession>A0A4Y2NEQ3</accession>
<keyword evidence="3" id="KW-1185">Reference proteome</keyword>
<dbReference type="AlphaFoldDB" id="A0A4Y2NEQ3"/>
<name>A0A4Y2NEQ3_ARAVE</name>
<feature type="region of interest" description="Disordered" evidence="1">
    <location>
        <begin position="53"/>
        <end position="121"/>
    </location>
</feature>
<feature type="compositionally biased region" description="Basic and acidic residues" evidence="1">
    <location>
        <begin position="57"/>
        <end position="71"/>
    </location>
</feature>
<proteinExistence type="predicted"/>